<feature type="disulfide bond" evidence="14">
    <location>
        <begin position="201"/>
        <end position="231"/>
    </location>
</feature>
<evidence type="ECO:0000256" key="9">
    <source>
        <dbReference type="ARBA" id="ARBA00023004"/>
    </source>
</evidence>
<evidence type="ECO:0000256" key="14">
    <source>
        <dbReference type="PIRSR" id="PIRSR600823-5"/>
    </source>
</evidence>
<dbReference type="AlphaFoldDB" id="A0A7J7C3T0"/>
<feature type="binding site" description="axial binding residue" evidence="12">
    <location>
        <position position="194"/>
    </location>
    <ligand>
        <name>heme b</name>
        <dbReference type="ChEBI" id="CHEBI:60344"/>
    </ligand>
    <ligandPart>
        <name>Fe</name>
        <dbReference type="ChEBI" id="CHEBI:18248"/>
    </ligandPart>
</feature>
<evidence type="ECO:0000256" key="13">
    <source>
        <dbReference type="PIRSR" id="PIRSR600823-4"/>
    </source>
</evidence>
<feature type="disulfide bond" evidence="14">
    <location>
        <begin position="42"/>
        <end position="118"/>
    </location>
</feature>
<feature type="binding site" evidence="11">
    <location>
        <position position="164"/>
    </location>
    <ligand>
        <name>substrate</name>
    </ligand>
</feature>
<dbReference type="GO" id="GO:0046872">
    <property type="term" value="F:metal ion binding"/>
    <property type="evidence" value="ECO:0007669"/>
    <property type="project" value="UniProtKB-UniRule"/>
</dbReference>
<keyword evidence="12 15" id="KW-0106">Calcium</keyword>
<comment type="similarity">
    <text evidence="15">Belongs to the peroxidase family. Classical plant (class III) peroxidase subfamily.</text>
</comment>
<dbReference type="FunCoup" id="A0A7J7C3T0">
    <property type="interactions" value="313"/>
</dbReference>
<evidence type="ECO:0000313" key="17">
    <source>
        <dbReference type="EMBL" id="KAF5728794.1"/>
    </source>
</evidence>
<dbReference type="PRINTS" id="PR00461">
    <property type="entry name" value="PLPEROXIDASE"/>
</dbReference>
<dbReference type="InterPro" id="IPR010255">
    <property type="entry name" value="Haem_peroxidase_sf"/>
</dbReference>
<feature type="chain" id="PRO_5029932599" description="Peroxidase" evidence="15">
    <location>
        <begin position="22"/>
        <end position="335"/>
    </location>
</feature>
<evidence type="ECO:0000256" key="11">
    <source>
        <dbReference type="PIRSR" id="PIRSR600823-2"/>
    </source>
</evidence>
<comment type="catalytic activity">
    <reaction evidence="1 15">
        <text>2 a phenolic donor + H2O2 = 2 a phenolic radical donor + 2 H2O</text>
        <dbReference type="Rhea" id="RHEA:56136"/>
        <dbReference type="ChEBI" id="CHEBI:15377"/>
        <dbReference type="ChEBI" id="CHEBI:16240"/>
        <dbReference type="ChEBI" id="CHEBI:139520"/>
        <dbReference type="ChEBI" id="CHEBI:139521"/>
        <dbReference type="EC" id="1.11.1.7"/>
    </reaction>
</comment>
<dbReference type="PRINTS" id="PR00458">
    <property type="entry name" value="PEROXIDASE"/>
</dbReference>
<evidence type="ECO:0000256" key="12">
    <source>
        <dbReference type="PIRSR" id="PIRSR600823-3"/>
    </source>
</evidence>
<dbReference type="InterPro" id="IPR000823">
    <property type="entry name" value="Peroxidase_pln"/>
</dbReference>
<dbReference type="SUPFAM" id="SSF48113">
    <property type="entry name" value="Heme-dependent peroxidases"/>
    <property type="match status" value="1"/>
</dbReference>
<keyword evidence="15" id="KW-0376">Hydrogen peroxide</keyword>
<comment type="function">
    <text evidence="15">Removal of H(2)O(2), oxidation of toxic reductants, biosynthesis and degradation of lignin, suberization, auxin catabolism, response to environmental stresses such as wounding, pathogen attack and oxidative stress.</text>
</comment>
<feature type="binding site" evidence="12">
    <location>
        <position position="83"/>
    </location>
    <ligand>
        <name>Ca(2+)</name>
        <dbReference type="ChEBI" id="CHEBI:29108"/>
        <label>1</label>
    </ligand>
</feature>
<evidence type="ECO:0000256" key="8">
    <source>
        <dbReference type="ARBA" id="ARBA00023002"/>
    </source>
</evidence>
<dbReference type="PANTHER" id="PTHR31517">
    <property type="match status" value="1"/>
</dbReference>
<name>A0A7J7C3T0_TRIWF</name>
<evidence type="ECO:0000256" key="3">
    <source>
        <dbReference type="ARBA" id="ARBA00012313"/>
    </source>
</evidence>
<dbReference type="InterPro" id="IPR033905">
    <property type="entry name" value="Secretory_peroxidase"/>
</dbReference>
<evidence type="ECO:0000256" key="5">
    <source>
        <dbReference type="ARBA" id="ARBA00022617"/>
    </source>
</evidence>
<dbReference type="CDD" id="cd00693">
    <property type="entry name" value="secretory_peroxidase"/>
    <property type="match status" value="1"/>
</dbReference>
<accession>A0A7J7C3T0</accession>
<evidence type="ECO:0000256" key="4">
    <source>
        <dbReference type="ARBA" id="ARBA00022559"/>
    </source>
</evidence>
<keyword evidence="9 12" id="KW-0408">Iron</keyword>
<protein>
    <recommendedName>
        <fullName evidence="3 15">Peroxidase</fullName>
        <ecNumber evidence="3 15">1.11.1.7</ecNumber>
    </recommendedName>
</protein>
<gene>
    <name evidence="17" type="ORF">HS088_TW21G00947</name>
</gene>
<keyword evidence="15" id="KW-0964">Secreted</keyword>
<organism evidence="17 18">
    <name type="scientific">Tripterygium wilfordii</name>
    <name type="common">Thunder God vine</name>
    <dbReference type="NCBI Taxonomy" id="458696"/>
    <lineage>
        <taxon>Eukaryota</taxon>
        <taxon>Viridiplantae</taxon>
        <taxon>Streptophyta</taxon>
        <taxon>Embryophyta</taxon>
        <taxon>Tracheophyta</taxon>
        <taxon>Spermatophyta</taxon>
        <taxon>Magnoliopsida</taxon>
        <taxon>eudicotyledons</taxon>
        <taxon>Gunneridae</taxon>
        <taxon>Pentapetalae</taxon>
        <taxon>rosids</taxon>
        <taxon>fabids</taxon>
        <taxon>Celastrales</taxon>
        <taxon>Celastraceae</taxon>
        <taxon>Tripterygium</taxon>
    </lineage>
</organism>
<dbReference type="PROSITE" id="PS50873">
    <property type="entry name" value="PEROXIDASE_4"/>
    <property type="match status" value="1"/>
</dbReference>
<feature type="binding site" evidence="12">
    <location>
        <position position="77"/>
    </location>
    <ligand>
        <name>Ca(2+)</name>
        <dbReference type="ChEBI" id="CHEBI:29108"/>
        <label>1</label>
    </ligand>
</feature>
<sequence length="335" mass="37110">MAMFFPVLAIALSLCISNVDAATSLPQPVKLEWHYYKVHNICHDAEVYIRHQVELMMKTDKYITAKLLRLAYSDCFVSGCDASILLDGPDSEKTAPQNRGLGGFVVIDKIKTVLESRCKGKVSCADILQLATRDAVHMAGGPSYPVFTGRRDGMTSKASSVDLPSPSISWQNALKYFKSRGLDVLDMVTLLGAHSIGKTHCRQVEDRLYNNNNTLGPSMNATSLAEMRKLCPPRVRKGQSDLLVFLNPESGSSYKLTKSYYSRILTHEAVLGIDQQLLLGEDTKTITQEFAADFEDFRKSLALSMSRMGSISVLTGQQGEIRENCQVTNANLHKY</sequence>
<keyword evidence="5 15" id="KW-0349">Heme</keyword>
<feature type="binding site" evidence="12">
    <location>
        <position position="79"/>
    </location>
    <ligand>
        <name>Ca(2+)</name>
        <dbReference type="ChEBI" id="CHEBI:29108"/>
        <label>1</label>
    </ligand>
</feature>
<dbReference type="Gene3D" id="1.10.420.10">
    <property type="entry name" value="Peroxidase, domain 2"/>
    <property type="match status" value="1"/>
</dbReference>
<evidence type="ECO:0000256" key="15">
    <source>
        <dbReference type="RuleBase" id="RU362060"/>
    </source>
</evidence>
<proteinExistence type="inferred from homology"/>
<keyword evidence="6 12" id="KW-0479">Metal-binding</keyword>
<evidence type="ECO:0000256" key="2">
    <source>
        <dbReference type="ARBA" id="ARBA00006873"/>
    </source>
</evidence>
<dbReference type="GO" id="GO:0020037">
    <property type="term" value="F:heme binding"/>
    <property type="evidence" value="ECO:0007669"/>
    <property type="project" value="UniProtKB-UniRule"/>
</dbReference>
<keyword evidence="7 15" id="KW-0732">Signal</keyword>
<dbReference type="FunFam" id="1.10.420.10:FF:000007">
    <property type="entry name" value="Peroxidase"/>
    <property type="match status" value="1"/>
</dbReference>
<feature type="site" description="Transition state stabilizer" evidence="13">
    <location>
        <position position="69"/>
    </location>
</feature>
<feature type="domain" description="Plant heme peroxidase family profile" evidence="16">
    <location>
        <begin position="30"/>
        <end position="329"/>
    </location>
</feature>
<feature type="binding site" evidence="12">
    <location>
        <position position="74"/>
    </location>
    <ligand>
        <name>Ca(2+)</name>
        <dbReference type="ChEBI" id="CHEBI:29108"/>
        <label>1</label>
    </ligand>
</feature>
<feature type="signal peptide" evidence="15">
    <location>
        <begin position="1"/>
        <end position="21"/>
    </location>
</feature>
<evidence type="ECO:0000256" key="1">
    <source>
        <dbReference type="ARBA" id="ARBA00000189"/>
    </source>
</evidence>
<evidence type="ECO:0000256" key="7">
    <source>
        <dbReference type="ARBA" id="ARBA00022729"/>
    </source>
</evidence>
<keyword evidence="18" id="KW-1185">Reference proteome</keyword>
<feature type="binding site" evidence="12">
    <location>
        <position position="81"/>
    </location>
    <ligand>
        <name>Ca(2+)</name>
        <dbReference type="ChEBI" id="CHEBI:29108"/>
        <label>1</label>
    </ligand>
</feature>
<dbReference type="PANTHER" id="PTHR31517:SF48">
    <property type="entry name" value="PEROXIDASE 16-RELATED"/>
    <property type="match status" value="1"/>
</dbReference>
<comment type="cofactor">
    <cofactor evidence="12 15">
        <name>Ca(2+)</name>
        <dbReference type="ChEBI" id="CHEBI:29108"/>
    </cofactor>
    <text evidence="12 15">Binds 2 calcium ions per subunit.</text>
</comment>
<dbReference type="InterPro" id="IPR019793">
    <property type="entry name" value="Peroxidases_heam-ligand_BS"/>
</dbReference>
<comment type="caution">
    <text evidence="17">The sequence shown here is derived from an EMBL/GenBank/DDBJ whole genome shotgun (WGS) entry which is preliminary data.</text>
</comment>
<dbReference type="EMBL" id="JAAARO010000021">
    <property type="protein sequence ID" value="KAF5728794.1"/>
    <property type="molecule type" value="Genomic_DNA"/>
</dbReference>
<feature type="disulfide bond" evidence="14">
    <location>
        <begin position="75"/>
        <end position="80"/>
    </location>
</feature>
<dbReference type="GO" id="GO:0006979">
    <property type="term" value="P:response to oxidative stress"/>
    <property type="evidence" value="ECO:0007669"/>
    <property type="project" value="UniProtKB-UniRule"/>
</dbReference>
<dbReference type="Pfam" id="PF00141">
    <property type="entry name" value="peroxidase"/>
    <property type="match status" value="1"/>
</dbReference>
<evidence type="ECO:0000259" key="16">
    <source>
        <dbReference type="PROSITE" id="PS50873"/>
    </source>
</evidence>
<evidence type="ECO:0000256" key="10">
    <source>
        <dbReference type="ARBA" id="ARBA00023157"/>
    </source>
</evidence>
<dbReference type="InParanoid" id="A0A7J7C3T0"/>
<keyword evidence="10 14" id="KW-1015">Disulfide bond</keyword>
<reference evidence="17 18" key="1">
    <citation type="journal article" date="2020" name="Nat. Commun.">
        <title>Genome of Tripterygium wilfordii and identification of cytochrome P450 involved in triptolide biosynthesis.</title>
        <authorList>
            <person name="Tu L."/>
            <person name="Su P."/>
            <person name="Zhang Z."/>
            <person name="Gao L."/>
            <person name="Wang J."/>
            <person name="Hu T."/>
            <person name="Zhou J."/>
            <person name="Zhang Y."/>
            <person name="Zhao Y."/>
            <person name="Liu Y."/>
            <person name="Song Y."/>
            <person name="Tong Y."/>
            <person name="Lu Y."/>
            <person name="Yang J."/>
            <person name="Xu C."/>
            <person name="Jia M."/>
            <person name="Peters R.J."/>
            <person name="Huang L."/>
            <person name="Gao W."/>
        </authorList>
    </citation>
    <scope>NUCLEOTIDE SEQUENCE [LARGE SCALE GENOMIC DNA]</scope>
    <source>
        <strain evidence="18">cv. XIE 37</strain>
        <tissue evidence="17">Leaf</tissue>
    </source>
</reference>
<dbReference type="GO" id="GO:0005576">
    <property type="term" value="C:extracellular region"/>
    <property type="evidence" value="ECO:0007669"/>
    <property type="project" value="UniProtKB-SubCell"/>
</dbReference>
<dbReference type="GO" id="GO:0042744">
    <property type="term" value="P:hydrogen peroxide catabolic process"/>
    <property type="evidence" value="ECO:0007669"/>
    <property type="project" value="UniProtKB-KW"/>
</dbReference>
<feature type="binding site" evidence="12">
    <location>
        <position position="92"/>
    </location>
    <ligand>
        <name>Ca(2+)</name>
        <dbReference type="ChEBI" id="CHEBI:29108"/>
        <label>1</label>
    </ligand>
</feature>
<comment type="cofactor">
    <cofactor evidence="12 15">
        <name>heme b</name>
        <dbReference type="ChEBI" id="CHEBI:60344"/>
    </cofactor>
    <text evidence="12 15">Binds 1 heme b (iron(II)-protoporphyrin IX) group per subunit.</text>
</comment>
<evidence type="ECO:0000256" key="6">
    <source>
        <dbReference type="ARBA" id="ARBA00022723"/>
    </source>
</evidence>
<dbReference type="OrthoDB" id="2113341at2759"/>
<comment type="subcellular location">
    <subcellularLocation>
        <location evidence="15">Secreted</location>
    </subcellularLocation>
</comment>
<keyword evidence="4 15" id="KW-0575">Peroxidase</keyword>
<dbReference type="Gene3D" id="1.10.520.10">
    <property type="match status" value="1"/>
</dbReference>
<comment type="similarity">
    <text evidence="2">Belongs to the peroxidase family. Ascorbate peroxidase subfamily.</text>
</comment>
<dbReference type="Proteomes" id="UP000593562">
    <property type="component" value="Unassembled WGS sequence"/>
</dbReference>
<evidence type="ECO:0000313" key="18">
    <source>
        <dbReference type="Proteomes" id="UP000593562"/>
    </source>
</evidence>
<feature type="disulfide bond" evidence="14">
    <location>
        <begin position="124"/>
        <end position="325"/>
    </location>
</feature>
<keyword evidence="8 15" id="KW-0560">Oxidoreductase</keyword>
<dbReference type="GO" id="GO:0140825">
    <property type="term" value="F:lactoperoxidase activity"/>
    <property type="evidence" value="ECO:0007669"/>
    <property type="project" value="UniProtKB-EC"/>
</dbReference>
<dbReference type="PROSITE" id="PS00435">
    <property type="entry name" value="PEROXIDASE_1"/>
    <property type="match status" value="1"/>
</dbReference>
<dbReference type="InterPro" id="IPR002016">
    <property type="entry name" value="Haem_peroxidase"/>
</dbReference>
<dbReference type="EC" id="1.11.1.7" evidence="3 15"/>